<comment type="caution">
    <text evidence="1">The sequence shown here is derived from an EMBL/GenBank/DDBJ whole genome shotgun (WGS) entry which is preliminary data.</text>
</comment>
<organism evidence="1">
    <name type="scientific">marine sediment metagenome</name>
    <dbReference type="NCBI Taxonomy" id="412755"/>
    <lineage>
        <taxon>unclassified sequences</taxon>
        <taxon>metagenomes</taxon>
        <taxon>ecological metagenomes</taxon>
    </lineage>
</organism>
<accession>A0A0F9L5D8</accession>
<name>A0A0F9L5D8_9ZZZZ</name>
<proteinExistence type="predicted"/>
<sequence>MQLMDALSPTINQLKEIVQYYVEIGSDNTETLQPVVLKQKNFYRTFQTLLKNVKNHDLIKGTLSSVVLKNDISAGDVLTDGDYKIIDGLNKAFQALFGDVGILLLKTGLMSFKVENDNVVNIDFRKHNINDLGTFLYRIGIRTLYSYKFDNSVGNLGGSRSTSDYTKSLETFASSIISGYREVFKIGRESKHRYNTPLVSFNNELFDVYLDGHYSRAYHDEVITTFLDKYFSKYVTLTSSRISRGVSKNVLSARQLIFKELVEMIQENLNMKNMPSVGAGTDQMKRKVALYYLMPKFLHEFYLIPDSRQTTSWQSTLFFGEIRKMLLSGISGELIYGNTKFANPLFHIDKSNPATGFHIPVDLSQFSESELQTVLWTLDYHETYNDIKPEFNDVHLKLDNILEVIKDPIKETYDRLYDILWNSPTDTFTLRFYQAHSTGIDQNKNLNTAIPSKFRGLGIKDGTKIEITLDRSDPDSIVEFNEKILSAIHYLAKYPYSYTVVKNSDQVNLLYASLTEILDESFVRTRIRQYSAVMILQDSY</sequence>
<evidence type="ECO:0000313" key="1">
    <source>
        <dbReference type="EMBL" id="KKM88843.1"/>
    </source>
</evidence>
<dbReference type="AlphaFoldDB" id="A0A0F9L5D8"/>
<protein>
    <submittedName>
        <fullName evidence="1">Uncharacterized protein</fullName>
    </submittedName>
</protein>
<dbReference type="EMBL" id="LAZR01006907">
    <property type="protein sequence ID" value="KKM88843.1"/>
    <property type="molecule type" value="Genomic_DNA"/>
</dbReference>
<gene>
    <name evidence="1" type="ORF">LCGC14_1254640</name>
</gene>
<reference evidence="1" key="1">
    <citation type="journal article" date="2015" name="Nature">
        <title>Complex archaea that bridge the gap between prokaryotes and eukaryotes.</title>
        <authorList>
            <person name="Spang A."/>
            <person name="Saw J.H."/>
            <person name="Jorgensen S.L."/>
            <person name="Zaremba-Niedzwiedzka K."/>
            <person name="Martijn J."/>
            <person name="Lind A.E."/>
            <person name="van Eijk R."/>
            <person name="Schleper C."/>
            <person name="Guy L."/>
            <person name="Ettema T.J."/>
        </authorList>
    </citation>
    <scope>NUCLEOTIDE SEQUENCE</scope>
</reference>